<dbReference type="GO" id="GO:0031491">
    <property type="term" value="F:nucleosome binding"/>
    <property type="evidence" value="ECO:0007669"/>
    <property type="project" value="TreeGrafter"/>
</dbReference>
<feature type="domain" description="CAF1B/HIR1 beta-propeller" evidence="14">
    <location>
        <begin position="36"/>
        <end position="366"/>
    </location>
</feature>
<dbReference type="InterPro" id="IPR011494">
    <property type="entry name" value="HIRA-like_C"/>
</dbReference>
<evidence type="ECO:0000256" key="7">
    <source>
        <dbReference type="ARBA" id="ARBA00023015"/>
    </source>
</evidence>
<keyword evidence="7 11" id="KW-0805">Transcription regulation</keyword>
<dbReference type="FunCoup" id="S8DQX9">
    <property type="interactions" value="388"/>
</dbReference>
<dbReference type="STRING" id="743788.S8DQX9"/>
<name>S8DQX9_FOMSC</name>
<evidence type="ECO:0000256" key="11">
    <source>
        <dbReference type="RuleBase" id="RU364014"/>
    </source>
</evidence>
<dbReference type="InterPro" id="IPR015943">
    <property type="entry name" value="WD40/YVTN_repeat-like_dom_sf"/>
</dbReference>
<comment type="function">
    <text evidence="11">Required for replication-independent chromatin assembly and for the periodic repression of histone gene transcription during the cell cycle.</text>
</comment>
<evidence type="ECO:0000256" key="3">
    <source>
        <dbReference type="ARBA" id="ARBA00022491"/>
    </source>
</evidence>
<protein>
    <recommendedName>
        <fullName evidence="11">Protein HIR</fullName>
    </recommendedName>
</protein>
<feature type="compositionally biased region" description="Low complexity" evidence="12">
    <location>
        <begin position="470"/>
        <end position="484"/>
    </location>
</feature>
<feature type="repeat" description="WD" evidence="10">
    <location>
        <begin position="75"/>
        <end position="109"/>
    </location>
</feature>
<reference evidence="15 16" key="1">
    <citation type="journal article" date="2012" name="Science">
        <title>The Paleozoic origin of enzymatic lignin decomposition reconstructed from 31 fungal genomes.</title>
        <authorList>
            <person name="Floudas D."/>
            <person name="Binder M."/>
            <person name="Riley R."/>
            <person name="Barry K."/>
            <person name="Blanchette R.A."/>
            <person name="Henrissat B."/>
            <person name="Martinez A.T."/>
            <person name="Otillar R."/>
            <person name="Spatafora J.W."/>
            <person name="Yadav J.S."/>
            <person name="Aerts A."/>
            <person name="Benoit I."/>
            <person name="Boyd A."/>
            <person name="Carlson A."/>
            <person name="Copeland A."/>
            <person name="Coutinho P.M."/>
            <person name="de Vries R.P."/>
            <person name="Ferreira P."/>
            <person name="Findley K."/>
            <person name="Foster B."/>
            <person name="Gaskell J."/>
            <person name="Glotzer D."/>
            <person name="Gorecki P."/>
            <person name="Heitman J."/>
            <person name="Hesse C."/>
            <person name="Hori C."/>
            <person name="Igarashi K."/>
            <person name="Jurgens J.A."/>
            <person name="Kallen N."/>
            <person name="Kersten P."/>
            <person name="Kohler A."/>
            <person name="Kuees U."/>
            <person name="Kumar T.K.A."/>
            <person name="Kuo A."/>
            <person name="LaButti K."/>
            <person name="Larrondo L.F."/>
            <person name="Lindquist E."/>
            <person name="Ling A."/>
            <person name="Lombard V."/>
            <person name="Lucas S."/>
            <person name="Lundell T."/>
            <person name="Martin R."/>
            <person name="McLaughlin D.J."/>
            <person name="Morgenstern I."/>
            <person name="Morin E."/>
            <person name="Murat C."/>
            <person name="Nagy L.G."/>
            <person name="Nolan M."/>
            <person name="Ohm R.A."/>
            <person name="Patyshakuliyeva A."/>
            <person name="Rokas A."/>
            <person name="Ruiz-Duenas F.J."/>
            <person name="Sabat G."/>
            <person name="Salamov A."/>
            <person name="Samejima M."/>
            <person name="Schmutz J."/>
            <person name="Slot J.C."/>
            <person name="St John F."/>
            <person name="Stenlid J."/>
            <person name="Sun H."/>
            <person name="Sun S."/>
            <person name="Syed K."/>
            <person name="Tsang A."/>
            <person name="Wiebenga A."/>
            <person name="Young D."/>
            <person name="Pisabarro A."/>
            <person name="Eastwood D.C."/>
            <person name="Martin F."/>
            <person name="Cullen D."/>
            <person name="Grigoriev I.V."/>
            <person name="Hibbett D.S."/>
        </authorList>
    </citation>
    <scope>NUCLEOTIDE SEQUENCE</scope>
    <source>
        <strain evidence="16">FP-58527</strain>
    </source>
</reference>
<evidence type="ECO:0000256" key="6">
    <source>
        <dbReference type="ARBA" id="ARBA00022853"/>
    </source>
</evidence>
<dbReference type="OrthoDB" id="1741719at2759"/>
<evidence type="ECO:0000256" key="1">
    <source>
        <dbReference type="ARBA" id="ARBA00004123"/>
    </source>
</evidence>
<dbReference type="AlphaFoldDB" id="S8DQX9"/>
<feature type="compositionally biased region" description="Polar residues" evidence="12">
    <location>
        <begin position="427"/>
        <end position="442"/>
    </location>
</feature>
<keyword evidence="16" id="KW-1185">Reference proteome</keyword>
<keyword evidence="9 11" id="KW-0539">Nucleus</keyword>
<evidence type="ECO:0000256" key="10">
    <source>
        <dbReference type="PROSITE-ProRule" id="PRU00221"/>
    </source>
</evidence>
<feature type="region of interest" description="Disordered" evidence="12">
    <location>
        <begin position="460"/>
        <end position="506"/>
    </location>
</feature>
<dbReference type="Pfam" id="PF07569">
    <property type="entry name" value="Hira"/>
    <property type="match status" value="1"/>
</dbReference>
<evidence type="ECO:0000256" key="2">
    <source>
        <dbReference type="ARBA" id="ARBA00007306"/>
    </source>
</evidence>
<dbReference type="GO" id="GO:0006351">
    <property type="term" value="P:DNA-templated transcription"/>
    <property type="evidence" value="ECO:0007669"/>
    <property type="project" value="InterPro"/>
</dbReference>
<gene>
    <name evidence="15" type="ORF">FOMPIDRAFT_1133129</name>
</gene>
<dbReference type="GO" id="GO:0006355">
    <property type="term" value="P:regulation of DNA-templated transcription"/>
    <property type="evidence" value="ECO:0007669"/>
    <property type="project" value="InterPro"/>
</dbReference>
<evidence type="ECO:0000256" key="4">
    <source>
        <dbReference type="ARBA" id="ARBA00022574"/>
    </source>
</evidence>
<dbReference type="PROSITE" id="PS50294">
    <property type="entry name" value="WD_REPEATS_REGION"/>
    <property type="match status" value="4"/>
</dbReference>
<dbReference type="PRINTS" id="PR00320">
    <property type="entry name" value="GPROTEINBRPT"/>
</dbReference>
<evidence type="ECO:0000256" key="5">
    <source>
        <dbReference type="ARBA" id="ARBA00022737"/>
    </source>
</evidence>
<evidence type="ECO:0000256" key="9">
    <source>
        <dbReference type="ARBA" id="ARBA00023242"/>
    </source>
</evidence>
<dbReference type="PROSITE" id="PS00678">
    <property type="entry name" value="WD_REPEATS_1"/>
    <property type="match status" value="1"/>
</dbReference>
<proteinExistence type="inferred from homology"/>
<dbReference type="PANTHER" id="PTHR13831">
    <property type="entry name" value="MEMBER OF THE HIR1 FAMILY OF WD-REPEAT PROTEINS"/>
    <property type="match status" value="1"/>
</dbReference>
<dbReference type="InterPro" id="IPR019775">
    <property type="entry name" value="WD40_repeat_CS"/>
</dbReference>
<evidence type="ECO:0000313" key="16">
    <source>
        <dbReference type="Proteomes" id="UP000015241"/>
    </source>
</evidence>
<evidence type="ECO:0000313" key="15">
    <source>
        <dbReference type="EMBL" id="EPS95077.1"/>
    </source>
</evidence>
<keyword evidence="8 11" id="KW-0804">Transcription</keyword>
<feature type="repeat" description="WD" evidence="10">
    <location>
        <begin position="133"/>
        <end position="164"/>
    </location>
</feature>
<dbReference type="Gene3D" id="2.130.10.10">
    <property type="entry name" value="YVTN repeat-like/Quinoprotein amine dehydrogenase"/>
    <property type="match status" value="2"/>
</dbReference>
<dbReference type="InterPro" id="IPR055410">
    <property type="entry name" value="Beta-prop_CAF1B_HIR1"/>
</dbReference>
<comment type="subcellular location">
    <subcellularLocation>
        <location evidence="1 11">Nucleus</location>
    </subcellularLocation>
</comment>
<feature type="repeat" description="WD" evidence="10">
    <location>
        <begin position="21"/>
        <end position="53"/>
    </location>
</feature>
<dbReference type="GO" id="GO:0006338">
    <property type="term" value="P:chromatin remodeling"/>
    <property type="evidence" value="ECO:0007669"/>
    <property type="project" value="InterPro"/>
</dbReference>
<dbReference type="eggNOG" id="KOG0973">
    <property type="taxonomic scope" value="Eukaryota"/>
</dbReference>
<keyword evidence="5 11" id="KW-0677">Repeat</keyword>
<keyword evidence="4 10" id="KW-0853">WD repeat</keyword>
<dbReference type="SUPFAM" id="SSF50978">
    <property type="entry name" value="WD40 repeat-like"/>
    <property type="match status" value="1"/>
</dbReference>
<comment type="similarity">
    <text evidence="2 11">Belongs to the WD repeat HIR1 family.</text>
</comment>
<dbReference type="InterPro" id="IPR036322">
    <property type="entry name" value="WD40_repeat_dom_sf"/>
</dbReference>
<dbReference type="GO" id="GO:0005634">
    <property type="term" value="C:nucleus"/>
    <property type="evidence" value="ECO:0007669"/>
    <property type="project" value="UniProtKB-SubCell"/>
</dbReference>
<organism evidence="15 16">
    <name type="scientific">Fomitopsis schrenkii</name>
    <name type="common">Brown rot fungus</name>
    <dbReference type="NCBI Taxonomy" id="2126942"/>
    <lineage>
        <taxon>Eukaryota</taxon>
        <taxon>Fungi</taxon>
        <taxon>Dikarya</taxon>
        <taxon>Basidiomycota</taxon>
        <taxon>Agaricomycotina</taxon>
        <taxon>Agaricomycetes</taxon>
        <taxon>Polyporales</taxon>
        <taxon>Fomitopsis</taxon>
    </lineage>
</organism>
<dbReference type="GO" id="GO:0000417">
    <property type="term" value="C:HIR complex"/>
    <property type="evidence" value="ECO:0007669"/>
    <property type="project" value="TreeGrafter"/>
</dbReference>
<dbReference type="HOGENOM" id="CLU_004372_3_0_1"/>
<dbReference type="InterPro" id="IPR031120">
    <property type="entry name" value="HIR1-like"/>
</dbReference>
<dbReference type="InParanoid" id="S8DQX9"/>
<evidence type="ECO:0000256" key="12">
    <source>
        <dbReference type="SAM" id="MobiDB-lite"/>
    </source>
</evidence>
<feature type="domain" description="Protein HIRA-like C-terminal" evidence="13">
    <location>
        <begin position="665"/>
        <end position="863"/>
    </location>
</feature>
<dbReference type="Proteomes" id="UP000015241">
    <property type="component" value="Unassembled WGS sequence"/>
</dbReference>
<keyword evidence="3 11" id="KW-0678">Repressor</keyword>
<evidence type="ECO:0000256" key="8">
    <source>
        <dbReference type="ARBA" id="ARBA00023163"/>
    </source>
</evidence>
<dbReference type="PROSITE" id="PS50082">
    <property type="entry name" value="WD_REPEATS_2"/>
    <property type="match status" value="4"/>
</dbReference>
<feature type="repeat" description="WD" evidence="10">
    <location>
        <begin position="175"/>
        <end position="206"/>
    </location>
</feature>
<sequence length="922" mass="99712">MKFTKPAWVMHKVVDAAMKGEQEKRVTIFSVHVHPDGSRIATGGLDAKVRIWSTKPILNEASEASGRPPKSLSTLTMHTGPVLVVRWAHSGRWLASGSDDEIVMVWDLDPSAKGKVWGSDDVNFEGWKPLKRLPGHESDVTDMAWSPGDRYLATVGLDSCVLIWCGFTLERLRRIDQHQGFVKGVCWDPVGEFLATGSDDRSVRIWRTTDWQLEAEVRKPFDHSPGTFFRRLSWSPDGAHITASNATNNEGYVFIAAVIARNTWTSEISLVGHENTVEVAAYNPHIFLRDSSLPVVASNICSVVALGADDRAVSVWQTKSARPLIVAKEVFERQIMDLSWSQDGLTLYAVSSDGTMAVFSFDTEELEGIAPISAQEQYLKKFGFVPPPLPSGYSHEVPANANDNVQDATGSGRMTPPPSPGRAEAKSLQTQTGFGASANGGEQINQLVAKRKTKKRIQPSFVGGLSGSVPSAGTAKAPAAASRPPTDPVPSTSSAPNPFGGLADLANDDVDRDVDMFAGDASTDVPIAALETGRAKRKTLDGVDDRIATRPRTLGGDRVRETVPVREIAAAGVPGALWGEQSSVMGRLTAPPVLTYIKATVEGGDDVFEGRNADNGGENEVVYVSGKQTQWLDYLPSPVVALAATSHFCVAAMQDGSVNVYSPTGRRLMPTLSLGSPCAYLSGAKFSLMLVTVSGMLYVWNTKKQAAAFPATSVLPILGTSPNTTIVYAVVRPNGAPVIQLSTGVAHTWNAALSTWVKISESWWSEGSDAWQGRQRSGQSATRGVVATLEGSISERMGDTVGADKQRPSWWSTALTLGHLETRLHAAKALDSPQEYKQTLLVYAKRIADEGFRAKAEELVRELFGPVYWRPGRDDAWSPTTLGMSKRDLLKDVLAIFARSKTLTKLAIDWQDMLKKASNGES</sequence>
<dbReference type="InterPro" id="IPR001680">
    <property type="entry name" value="WD40_rpt"/>
</dbReference>
<dbReference type="Pfam" id="PF24105">
    <property type="entry name" value="Beta-prop_CAF1B_HIR1"/>
    <property type="match status" value="1"/>
</dbReference>
<dbReference type="CDD" id="cd00200">
    <property type="entry name" value="WD40"/>
    <property type="match status" value="1"/>
</dbReference>
<evidence type="ECO:0000259" key="14">
    <source>
        <dbReference type="Pfam" id="PF24105"/>
    </source>
</evidence>
<evidence type="ECO:0000259" key="13">
    <source>
        <dbReference type="Pfam" id="PF07569"/>
    </source>
</evidence>
<dbReference type="SMART" id="SM00320">
    <property type="entry name" value="WD40"/>
    <property type="match status" value="7"/>
</dbReference>
<feature type="region of interest" description="Disordered" evidence="12">
    <location>
        <begin position="393"/>
        <end position="442"/>
    </location>
</feature>
<dbReference type="GO" id="GO:0000785">
    <property type="term" value="C:chromatin"/>
    <property type="evidence" value="ECO:0007669"/>
    <property type="project" value="TreeGrafter"/>
</dbReference>
<accession>S8DQX9</accession>
<dbReference type="PANTHER" id="PTHR13831:SF0">
    <property type="entry name" value="PROTEIN HIRA"/>
    <property type="match status" value="1"/>
</dbReference>
<dbReference type="EMBL" id="KE504216">
    <property type="protein sequence ID" value="EPS95077.1"/>
    <property type="molecule type" value="Genomic_DNA"/>
</dbReference>
<dbReference type="InterPro" id="IPR020472">
    <property type="entry name" value="WD40_PAC1"/>
</dbReference>
<keyword evidence="6 11" id="KW-0156">Chromatin regulator</keyword>